<reference evidence="4" key="1">
    <citation type="submission" date="2015-07" db="EMBL/GenBank/DDBJ databases">
        <title>Discovery of a poly(ethylene terephthalate assimilation.</title>
        <authorList>
            <person name="Yoshida S."/>
            <person name="Hiraga K."/>
            <person name="Takehana T."/>
            <person name="Taniguchi I."/>
            <person name="Yamaji H."/>
            <person name="Maeda Y."/>
            <person name="Toyohara K."/>
            <person name="Miyamoto K."/>
            <person name="Kimura Y."/>
            <person name="Oda K."/>
        </authorList>
    </citation>
    <scope>NUCLEOTIDE SEQUENCE [LARGE SCALE GENOMIC DNA]</scope>
    <source>
        <strain evidence="4">NBRC 110686 / TISTR 2288 / 201-F6</strain>
    </source>
</reference>
<evidence type="ECO:0000313" key="4">
    <source>
        <dbReference type="Proteomes" id="UP000037660"/>
    </source>
</evidence>
<dbReference type="AlphaFoldDB" id="A0A0K8NX76"/>
<dbReference type="Gene3D" id="1.10.10.10">
    <property type="entry name" value="Winged helix-like DNA-binding domain superfamily/Winged helix DNA-binding domain"/>
    <property type="match status" value="1"/>
</dbReference>
<accession>A0A0K8NX76</accession>
<dbReference type="PANTHER" id="PTHR30432:SF1">
    <property type="entry name" value="DNA-BINDING TRANSCRIPTIONAL DUAL REGULATOR MODE"/>
    <property type="match status" value="1"/>
</dbReference>
<evidence type="ECO:0000256" key="1">
    <source>
        <dbReference type="SAM" id="MobiDB-lite"/>
    </source>
</evidence>
<reference evidence="3 4" key="2">
    <citation type="journal article" date="2016" name="Science">
        <title>A bacterium that degrades and assimilates poly(ethylene terephthalate).</title>
        <authorList>
            <person name="Yoshida S."/>
            <person name="Hiraga K."/>
            <person name="Takehana T."/>
            <person name="Taniguchi I."/>
            <person name="Yamaji H."/>
            <person name="Maeda Y."/>
            <person name="Toyohara K."/>
            <person name="Miyamoto K."/>
            <person name="Kimura Y."/>
            <person name="Oda K."/>
        </authorList>
    </citation>
    <scope>NUCLEOTIDE SEQUENCE [LARGE SCALE GENOMIC DNA]</scope>
    <source>
        <strain evidence="4">NBRC 110686 / TISTR 2288 / 201-F6</strain>
    </source>
</reference>
<dbReference type="SUPFAM" id="SSF46785">
    <property type="entry name" value="Winged helix' DNA-binding domain"/>
    <property type="match status" value="1"/>
</dbReference>
<protein>
    <submittedName>
        <fullName evidence="3">DNA-binding domain of ModE</fullName>
    </submittedName>
</protein>
<sequence length="144" mass="14922">MPPSRSRPADPPTPACPPDAALPPTEARPSRPTARFRLRVTVGDAIAIGPGKIALLEAIAATGSLTEAARHLGMSYRRAWLLLDQINRSLKLPAVDSAKGGAHGGGSVLTAVGEEVVTLYRGIEATAEAACADALKRLLALVAR</sequence>
<proteinExistence type="predicted"/>
<name>A0A0K8NX76_PISS1</name>
<dbReference type="Proteomes" id="UP000037660">
    <property type="component" value="Unassembled WGS sequence"/>
</dbReference>
<dbReference type="InterPro" id="IPR000847">
    <property type="entry name" value="LysR_HTH_N"/>
</dbReference>
<dbReference type="InterPro" id="IPR051815">
    <property type="entry name" value="Molybdate_resp_trans_reg"/>
</dbReference>
<feature type="region of interest" description="Disordered" evidence="1">
    <location>
        <begin position="1"/>
        <end position="33"/>
    </location>
</feature>
<dbReference type="GO" id="GO:0003700">
    <property type="term" value="F:DNA-binding transcription factor activity"/>
    <property type="evidence" value="ECO:0007669"/>
    <property type="project" value="InterPro"/>
</dbReference>
<dbReference type="InterPro" id="IPR036388">
    <property type="entry name" value="WH-like_DNA-bd_sf"/>
</dbReference>
<dbReference type="OrthoDB" id="9805928at2"/>
<dbReference type="EMBL" id="BBYR01000012">
    <property type="protein sequence ID" value="GAP34981.1"/>
    <property type="molecule type" value="Genomic_DNA"/>
</dbReference>
<keyword evidence="3" id="KW-0238">DNA-binding</keyword>
<keyword evidence="4" id="KW-1185">Reference proteome</keyword>
<comment type="caution">
    <text evidence="3">The sequence shown here is derived from an EMBL/GenBank/DDBJ whole genome shotgun (WGS) entry which is preliminary data.</text>
</comment>
<gene>
    <name evidence="3" type="ORF">ISF6_0531</name>
</gene>
<dbReference type="InterPro" id="IPR036390">
    <property type="entry name" value="WH_DNA-bd_sf"/>
</dbReference>
<dbReference type="STRING" id="1547922.ISF6_0531"/>
<feature type="domain" description="HTH lysR-type" evidence="2">
    <location>
        <begin position="53"/>
        <end position="114"/>
    </location>
</feature>
<evidence type="ECO:0000313" key="3">
    <source>
        <dbReference type="EMBL" id="GAP34981.1"/>
    </source>
</evidence>
<dbReference type="GO" id="GO:0003677">
    <property type="term" value="F:DNA binding"/>
    <property type="evidence" value="ECO:0007669"/>
    <property type="project" value="UniProtKB-KW"/>
</dbReference>
<dbReference type="RefSeq" id="WP_054019060.1">
    <property type="nucleotide sequence ID" value="NZ_BBYR01000012.1"/>
</dbReference>
<organism evidence="3 4">
    <name type="scientific">Piscinibacter sakaiensis</name>
    <name type="common">Ideonella sakaiensis</name>
    <dbReference type="NCBI Taxonomy" id="1547922"/>
    <lineage>
        <taxon>Bacteria</taxon>
        <taxon>Pseudomonadati</taxon>
        <taxon>Pseudomonadota</taxon>
        <taxon>Betaproteobacteria</taxon>
        <taxon>Burkholderiales</taxon>
        <taxon>Sphaerotilaceae</taxon>
        <taxon>Piscinibacter</taxon>
    </lineage>
</organism>
<dbReference type="PANTHER" id="PTHR30432">
    <property type="entry name" value="TRANSCRIPTIONAL REGULATOR MODE"/>
    <property type="match status" value="1"/>
</dbReference>
<feature type="compositionally biased region" description="Pro residues" evidence="1">
    <location>
        <begin position="1"/>
        <end position="21"/>
    </location>
</feature>
<evidence type="ECO:0000259" key="2">
    <source>
        <dbReference type="Pfam" id="PF00126"/>
    </source>
</evidence>
<dbReference type="Pfam" id="PF00126">
    <property type="entry name" value="HTH_1"/>
    <property type="match status" value="1"/>
</dbReference>